<organism evidence="2 3">
    <name type="scientific">Aciduricibacillus chroicocephali</name>
    <dbReference type="NCBI Taxonomy" id="3054939"/>
    <lineage>
        <taxon>Bacteria</taxon>
        <taxon>Bacillati</taxon>
        <taxon>Bacillota</taxon>
        <taxon>Bacilli</taxon>
        <taxon>Bacillales</taxon>
        <taxon>Bacillaceae</taxon>
        <taxon>Aciduricibacillus</taxon>
    </lineage>
</organism>
<keyword evidence="3" id="KW-1185">Reference proteome</keyword>
<sequence length="187" mass="21810">MKKIAVSGYKSYELGIFQENDIKVGFIKSALKKRLLQLIEEGLEWVLLSGQLGVELWAAQSVQELQADGWNIQLGVIPPFENQESRWSDEMKMIYEEVCAVADFCQPLYKGEYKGPYQFKARDKWLIDKTDGCLLLLDEENPASVRFFHEEAKKTRSRKNYEIMLITPFDLDEIVQEIQMNDPDFWT</sequence>
<dbReference type="Proteomes" id="UP001180087">
    <property type="component" value="Chromosome"/>
</dbReference>
<accession>A0ABY9KZ02</accession>
<evidence type="ECO:0000313" key="2">
    <source>
        <dbReference type="EMBL" id="WLV25991.1"/>
    </source>
</evidence>
<dbReference type="SUPFAM" id="SSF102405">
    <property type="entry name" value="MCP/YpsA-like"/>
    <property type="match status" value="1"/>
</dbReference>
<dbReference type="EMBL" id="CP129113">
    <property type="protein sequence ID" value="WLV25991.1"/>
    <property type="molecule type" value="Genomic_DNA"/>
</dbReference>
<gene>
    <name evidence="2" type="ORF">QR721_04450</name>
</gene>
<comment type="similarity">
    <text evidence="1">Belongs to the UPF0398 family.</text>
</comment>
<dbReference type="NCBIfam" id="NF010181">
    <property type="entry name" value="PRK13660.1"/>
    <property type="match status" value="1"/>
</dbReference>
<protein>
    <recommendedName>
        <fullName evidence="1">UPF0398 protein QR721_04450</fullName>
    </recommendedName>
</protein>
<name>A0ABY9KZ02_9BACI</name>
<reference evidence="2" key="1">
    <citation type="submission" date="2023-06" db="EMBL/GenBank/DDBJ databases">
        <title>A Treasure from Seagulls: Isolation and Description of Aciduricobacillus qingdaonensis gen. nov., sp. nov., a Rare Obligately Uric Acid-utilizing Member in the Family Bacillaceae.</title>
        <authorList>
            <person name="Liu W."/>
            <person name="Wang B."/>
        </authorList>
    </citation>
    <scope>NUCLEOTIDE SEQUENCE</scope>
    <source>
        <strain evidence="2">44XB</strain>
    </source>
</reference>
<dbReference type="HAMAP" id="MF_01575">
    <property type="entry name" value="UPF0398"/>
    <property type="match status" value="1"/>
</dbReference>
<dbReference type="Pfam" id="PF06908">
    <property type="entry name" value="YpsA"/>
    <property type="match status" value="1"/>
</dbReference>
<evidence type="ECO:0000313" key="3">
    <source>
        <dbReference type="Proteomes" id="UP001180087"/>
    </source>
</evidence>
<dbReference type="Gene3D" id="3.40.50.450">
    <property type="match status" value="1"/>
</dbReference>
<evidence type="ECO:0000256" key="1">
    <source>
        <dbReference type="HAMAP-Rule" id="MF_01575"/>
    </source>
</evidence>
<dbReference type="PANTHER" id="PTHR38440:SF1">
    <property type="entry name" value="UPF0398 PROTEIN SPR0331"/>
    <property type="match status" value="1"/>
</dbReference>
<dbReference type="PANTHER" id="PTHR38440">
    <property type="entry name" value="UPF0398 PROTEIN YPSA"/>
    <property type="match status" value="1"/>
</dbReference>
<dbReference type="InterPro" id="IPR010697">
    <property type="entry name" value="YspA"/>
</dbReference>
<proteinExistence type="inferred from homology"/>
<dbReference type="PIRSF" id="PIRSF021290">
    <property type="entry name" value="DUF1273"/>
    <property type="match status" value="1"/>
</dbReference>